<reference evidence="3" key="1">
    <citation type="journal article" date="2020" name="Stud. Mycol.">
        <title>101 Dothideomycetes genomes: a test case for predicting lifestyles and emergence of pathogens.</title>
        <authorList>
            <person name="Haridas S."/>
            <person name="Albert R."/>
            <person name="Binder M."/>
            <person name="Bloem J."/>
            <person name="Labutti K."/>
            <person name="Salamov A."/>
            <person name="Andreopoulos B."/>
            <person name="Baker S."/>
            <person name="Barry K."/>
            <person name="Bills G."/>
            <person name="Bluhm B."/>
            <person name="Cannon C."/>
            <person name="Castanera R."/>
            <person name="Culley D."/>
            <person name="Daum C."/>
            <person name="Ezra D."/>
            <person name="Gonzalez J."/>
            <person name="Henrissat B."/>
            <person name="Kuo A."/>
            <person name="Liang C."/>
            <person name="Lipzen A."/>
            <person name="Lutzoni F."/>
            <person name="Magnuson J."/>
            <person name="Mondo S."/>
            <person name="Nolan M."/>
            <person name="Ohm R."/>
            <person name="Pangilinan J."/>
            <person name="Park H.-J."/>
            <person name="Ramirez L."/>
            <person name="Alfaro M."/>
            <person name="Sun H."/>
            <person name="Tritt A."/>
            <person name="Yoshinaga Y."/>
            <person name="Zwiers L.-H."/>
            <person name="Turgeon B."/>
            <person name="Goodwin S."/>
            <person name="Spatafora J."/>
            <person name="Crous P."/>
            <person name="Grigoriev I."/>
        </authorList>
    </citation>
    <scope>NUCLEOTIDE SEQUENCE</scope>
    <source>
        <strain evidence="3">ATCC 74209</strain>
    </source>
</reference>
<gene>
    <name evidence="3" type="ORF">GQ43DRAFT_379689</name>
</gene>
<protein>
    <submittedName>
        <fullName evidence="3">Sugar isomerase</fullName>
    </submittedName>
</protein>
<feature type="region of interest" description="Disordered" evidence="1">
    <location>
        <begin position="227"/>
        <end position="263"/>
    </location>
</feature>
<organism evidence="3 4">
    <name type="scientific">Delitschia confertaspora ATCC 74209</name>
    <dbReference type="NCBI Taxonomy" id="1513339"/>
    <lineage>
        <taxon>Eukaryota</taxon>
        <taxon>Fungi</taxon>
        <taxon>Dikarya</taxon>
        <taxon>Ascomycota</taxon>
        <taxon>Pezizomycotina</taxon>
        <taxon>Dothideomycetes</taxon>
        <taxon>Pleosporomycetidae</taxon>
        <taxon>Pleosporales</taxon>
        <taxon>Delitschiaceae</taxon>
        <taxon>Delitschia</taxon>
    </lineage>
</organism>
<dbReference type="PROSITE" id="PS51464">
    <property type="entry name" value="SIS"/>
    <property type="match status" value="1"/>
</dbReference>
<dbReference type="AlphaFoldDB" id="A0A9P4MP96"/>
<feature type="domain" description="SIS" evidence="2">
    <location>
        <begin position="76"/>
        <end position="224"/>
    </location>
</feature>
<keyword evidence="3" id="KW-0413">Isomerase</keyword>
<evidence type="ECO:0000313" key="3">
    <source>
        <dbReference type="EMBL" id="KAF2198006.1"/>
    </source>
</evidence>
<dbReference type="PANTHER" id="PTHR38418:SF2">
    <property type="entry name" value="SUGAR ISOMERASE, KPSF_GUTQ (AFU_ORTHOLOGUE AFUA_6G08860)"/>
    <property type="match status" value="1"/>
</dbReference>
<dbReference type="InterPro" id="IPR046348">
    <property type="entry name" value="SIS_dom_sf"/>
</dbReference>
<dbReference type="SUPFAM" id="SSF53697">
    <property type="entry name" value="SIS domain"/>
    <property type="match status" value="1"/>
</dbReference>
<dbReference type="GO" id="GO:1901135">
    <property type="term" value="P:carbohydrate derivative metabolic process"/>
    <property type="evidence" value="ECO:0007669"/>
    <property type="project" value="InterPro"/>
</dbReference>
<dbReference type="OrthoDB" id="1872003at2759"/>
<feature type="region of interest" description="Disordered" evidence="1">
    <location>
        <begin position="1"/>
        <end position="35"/>
    </location>
</feature>
<dbReference type="GO" id="GO:0097367">
    <property type="term" value="F:carbohydrate derivative binding"/>
    <property type="evidence" value="ECO:0007669"/>
    <property type="project" value="InterPro"/>
</dbReference>
<dbReference type="GO" id="GO:0016853">
    <property type="term" value="F:isomerase activity"/>
    <property type="evidence" value="ECO:0007669"/>
    <property type="project" value="UniProtKB-KW"/>
</dbReference>
<feature type="compositionally biased region" description="Basic and acidic residues" evidence="1">
    <location>
        <begin position="1"/>
        <end position="11"/>
    </location>
</feature>
<sequence>MASHLTSEHHSVLKRKRSASLPPTPPVSATDPEGPRLLDRAVNVLSTAAAALAHVTMLYERDPVTRDGLLRAVDCITDVHESGGKLVICGVGKSGLVGKKLVATMKSLGLASSFLHPSEALHGDLGDVRKSDAILFISYSGKTPELLSVLGHIPDHIPVLAITQHTTISDCPLLAERPDAMLLPAPIHEPEEVSFGICAPSTSTTVAIAVGDMLALTIAETMHHEDTKHVFQRNHPGGAIGAKLDSEAKDQSSRNSSPKRLKI</sequence>
<proteinExistence type="predicted"/>
<dbReference type="Pfam" id="PF01380">
    <property type="entry name" value="SIS"/>
    <property type="match status" value="1"/>
</dbReference>
<evidence type="ECO:0000313" key="4">
    <source>
        <dbReference type="Proteomes" id="UP000799536"/>
    </source>
</evidence>
<accession>A0A9P4MP96</accession>
<dbReference type="EMBL" id="ML994179">
    <property type="protein sequence ID" value="KAF2198006.1"/>
    <property type="molecule type" value="Genomic_DNA"/>
</dbReference>
<dbReference type="PANTHER" id="PTHR38418">
    <property type="entry name" value="SUGAR ISOMERASE, KPSF/GUTQ (AFU_ORTHOLOGUE AFUA_6G08860)"/>
    <property type="match status" value="1"/>
</dbReference>
<dbReference type="InterPro" id="IPR001347">
    <property type="entry name" value="SIS_dom"/>
</dbReference>
<evidence type="ECO:0000256" key="1">
    <source>
        <dbReference type="SAM" id="MobiDB-lite"/>
    </source>
</evidence>
<comment type="caution">
    <text evidence="3">The sequence shown here is derived from an EMBL/GenBank/DDBJ whole genome shotgun (WGS) entry which is preliminary data.</text>
</comment>
<dbReference type="Gene3D" id="3.40.50.10490">
    <property type="entry name" value="Glucose-6-phosphate isomerase like protein, domain 1"/>
    <property type="match status" value="1"/>
</dbReference>
<keyword evidence="4" id="KW-1185">Reference proteome</keyword>
<dbReference type="Proteomes" id="UP000799536">
    <property type="component" value="Unassembled WGS sequence"/>
</dbReference>
<evidence type="ECO:0000259" key="2">
    <source>
        <dbReference type="PROSITE" id="PS51464"/>
    </source>
</evidence>
<name>A0A9P4MP96_9PLEO</name>